<protein>
    <submittedName>
        <fullName evidence="4">Uncharacterized mitochondrial protein-like protein</fullName>
    </submittedName>
</protein>
<keyword evidence="5" id="KW-1185">Reference proteome</keyword>
<feature type="domain" description="GAG-pre-integrase" evidence="2">
    <location>
        <begin position="1221"/>
        <end position="1270"/>
    </location>
</feature>
<organism evidence="4 5">
    <name type="scientific">Tanacetum coccineum</name>
    <dbReference type="NCBI Taxonomy" id="301880"/>
    <lineage>
        <taxon>Eukaryota</taxon>
        <taxon>Viridiplantae</taxon>
        <taxon>Streptophyta</taxon>
        <taxon>Embryophyta</taxon>
        <taxon>Tracheophyta</taxon>
        <taxon>Spermatophyta</taxon>
        <taxon>Magnoliopsida</taxon>
        <taxon>eudicotyledons</taxon>
        <taxon>Gunneridae</taxon>
        <taxon>Pentapetalae</taxon>
        <taxon>asterids</taxon>
        <taxon>campanulids</taxon>
        <taxon>Asterales</taxon>
        <taxon>Asteraceae</taxon>
        <taxon>Asteroideae</taxon>
        <taxon>Anthemideae</taxon>
        <taxon>Anthemidinae</taxon>
        <taxon>Tanacetum</taxon>
    </lineage>
</organism>
<dbReference type="Pfam" id="PF22936">
    <property type="entry name" value="Pol_BBD"/>
    <property type="match status" value="1"/>
</dbReference>
<dbReference type="Proteomes" id="UP001151760">
    <property type="component" value="Unassembled WGS sequence"/>
</dbReference>
<reference evidence="4" key="1">
    <citation type="journal article" date="2022" name="Int. J. Mol. Sci.">
        <title>Draft Genome of Tanacetum Coccineum: Genomic Comparison of Closely Related Tanacetum-Family Plants.</title>
        <authorList>
            <person name="Yamashiro T."/>
            <person name="Shiraishi A."/>
            <person name="Nakayama K."/>
            <person name="Satake H."/>
        </authorList>
    </citation>
    <scope>NUCLEOTIDE SEQUENCE</scope>
</reference>
<dbReference type="Pfam" id="PF13976">
    <property type="entry name" value="gag_pre-integrs"/>
    <property type="match status" value="1"/>
</dbReference>
<dbReference type="InterPro" id="IPR025724">
    <property type="entry name" value="GAG-pre-integrase_dom"/>
</dbReference>
<comment type="caution">
    <text evidence="4">The sequence shown here is derived from an EMBL/GenBank/DDBJ whole genome shotgun (WGS) entry which is preliminary data.</text>
</comment>
<feature type="region of interest" description="Disordered" evidence="1">
    <location>
        <begin position="948"/>
        <end position="999"/>
    </location>
</feature>
<dbReference type="InterPro" id="IPR054722">
    <property type="entry name" value="PolX-like_BBD"/>
</dbReference>
<feature type="domain" description="Retrovirus-related Pol polyprotein from transposon TNT 1-94-like beta-barrel" evidence="3">
    <location>
        <begin position="1119"/>
        <end position="1191"/>
    </location>
</feature>
<gene>
    <name evidence="4" type="ORF">Tco_1004817</name>
</gene>
<sequence length="1271" mass="144413">MCKLFNPPSSFHNLCVLDFINDVNARAKSKFVKKSSTRKVWKPTGKVFTMPLRKPIALETDTPKHVVTLVYSRKSKKSKANVPVSKHKIIKSISANKKEPSKSWGSIVFDVSILLSDECTVKFGNDHVEKILGYGDYQFGNVMISRVYYVEGLGHNLFTVGQFYDSNLKVTLEEVFQDFHDTSVSSDDDTNFNQEPFVVKQDPDGIFCQRCTCKSCGKCAHIGYNCPPKAPIISNPEPCNQTIDELPQTLPSFDPTCYSEKENSLPYVSKPNFVDDSPNVFNPPPQPPMYSCEFCGNDARYGHYCTPQVPFIYPEPCYNQDFNFPQDFQDFHDFQQQYLCCENCGGPHKTFQCQPMNEDYYHEQNSCYDSNSFGFDQFQPPQYTVNHPIFNAQNELLNSQNKIMEQMTSICDMVGQYMQKKEEDRRITEDQAAKDRYWKIPICYDDDDDEESSIPLKDIITSGLPPCDAVTPVLLTEEPVDSLIMEDEHLDTIPATESDEVIKSSVEELVPIPSESKGIPDSECNVPECDETSPIFTTFLNPLFDLNDDFTSSDDEPLSDEDIDPHYFNAESNLIESLLNRDILIDFSPKFDYLLEEFSGELAHIDSIPPGIEKADFDLEEEIRFVENLLYDNSSPRPPEELNSTESFPPSHIPVEDSDSLMEEIDLFLASDESIPPGIDSDYSDSEGDNLFLERLLHDDPTPLPDIPSPTHVTFPFEDHHDLDFTCVVRVFLPFFTYPVTSSFLLSSGRFLKIMKTRACFQSSNHPVFDLLLIMESSFLDVPSKLPKVSLVNASLKKLKFHLTQFDSAMKMRTTPNALEEGKEIVENVVHTPSVTTIAPDIFKLDLVLLPPRLLRNRDAHIDYLRHTQEQANTLQEIVEQAKAKQPLDSELDFVCKYATRIQELLVYVQDTCPNAITPSPKKVVITPMNKVKKVRFVESLTSSSNIKQVESSDTSNSNTHVLSSTGVKCSTSNCGSKPPGNKRNDRISQIPSRNKKNKVEAQLRKVNKMNRVVKPICDVDVKHSLSNANSEILCTTCNKSMFDGVHDKYLLDLVQNGNNRTKSAKKHKKQNIWKPTGHVFTKVGFKWKPTGRTFIIVGNACPLTRFTSTNVVVQIVLWYLDFECSKHMTGNHSQLMNFVSKFLGTVRFRNDQIARIMRYGDYQLRNVVISRVYYVEGLGHNLFLVGQFCDADLKVAFWKNTCFIRNLEGIDLLLGSRDINLYIISLDDMLKSSPICLLSKSSKTKSWLWHRRLSHLNFGTLNKLAKDGLA</sequence>
<dbReference type="EMBL" id="BQNB010017275">
    <property type="protein sequence ID" value="GJT61284.1"/>
    <property type="molecule type" value="Genomic_DNA"/>
</dbReference>
<proteinExistence type="predicted"/>
<accession>A0ABQ5FE02</accession>
<evidence type="ECO:0000259" key="2">
    <source>
        <dbReference type="Pfam" id="PF13976"/>
    </source>
</evidence>
<feature type="compositionally biased region" description="Polar residues" evidence="1">
    <location>
        <begin position="948"/>
        <end position="976"/>
    </location>
</feature>
<evidence type="ECO:0000313" key="4">
    <source>
        <dbReference type="EMBL" id="GJT61284.1"/>
    </source>
</evidence>
<name>A0ABQ5FE02_9ASTR</name>
<reference evidence="4" key="2">
    <citation type="submission" date="2022-01" db="EMBL/GenBank/DDBJ databases">
        <authorList>
            <person name="Yamashiro T."/>
            <person name="Shiraishi A."/>
            <person name="Satake H."/>
            <person name="Nakayama K."/>
        </authorList>
    </citation>
    <scope>NUCLEOTIDE SEQUENCE</scope>
</reference>
<evidence type="ECO:0000259" key="3">
    <source>
        <dbReference type="Pfam" id="PF22936"/>
    </source>
</evidence>
<evidence type="ECO:0000256" key="1">
    <source>
        <dbReference type="SAM" id="MobiDB-lite"/>
    </source>
</evidence>
<feature type="region of interest" description="Disordered" evidence="1">
    <location>
        <begin position="631"/>
        <end position="655"/>
    </location>
</feature>
<evidence type="ECO:0000313" key="5">
    <source>
        <dbReference type="Proteomes" id="UP001151760"/>
    </source>
</evidence>